<dbReference type="InterPro" id="IPR036431">
    <property type="entry name" value="ARID_dom_sf"/>
</dbReference>
<evidence type="ECO:0000313" key="3">
    <source>
        <dbReference type="EMBL" id="KAL1195405.1"/>
    </source>
</evidence>
<evidence type="ECO:0000313" key="2">
    <source>
        <dbReference type="EMBL" id="KAL1194192.1"/>
    </source>
</evidence>
<dbReference type="Proteomes" id="UP001558713">
    <property type="component" value="Unassembled WGS sequence"/>
</dbReference>
<keyword evidence="4" id="KW-1185">Reference proteome</keyword>
<name>A0ABD0ZHP8_CARAN</name>
<reference evidence="2 4" key="1">
    <citation type="submission" date="2024-04" db="EMBL/GenBank/DDBJ databases">
        <title>Genome assembly C_amara_ONT_v2.</title>
        <authorList>
            <person name="Yant L."/>
            <person name="Moore C."/>
            <person name="Slenker M."/>
        </authorList>
    </citation>
    <scope>NUCLEOTIDE SEQUENCE [LARGE SCALE GENOMIC DNA]</scope>
    <source>
        <tissue evidence="2">Leaf</tissue>
    </source>
</reference>
<dbReference type="InterPro" id="IPR001606">
    <property type="entry name" value="ARID_dom"/>
</dbReference>
<dbReference type="EMBL" id="JBANAX010000760">
    <property type="protein sequence ID" value="KAL1194192.1"/>
    <property type="molecule type" value="Genomic_DNA"/>
</dbReference>
<dbReference type="AlphaFoldDB" id="A0ABD0ZHP8"/>
<dbReference type="SMART" id="SM01014">
    <property type="entry name" value="ARID"/>
    <property type="match status" value="1"/>
</dbReference>
<comment type="caution">
    <text evidence="2">The sequence shown here is derived from an EMBL/GenBank/DDBJ whole genome shotgun (WGS) entry which is preliminary data.</text>
</comment>
<dbReference type="PANTHER" id="PTHR46410">
    <property type="entry name" value="AT-RICH INTERACTIVE DOMAIN-CONTAINING PROTEIN 2"/>
    <property type="match status" value="1"/>
</dbReference>
<gene>
    <name evidence="3" type="ORF">V5N11_005287</name>
    <name evidence="2" type="ORF">V5N11_018579</name>
</gene>
<protein>
    <submittedName>
        <fullName evidence="2">AT-rich interactive domain-containing protein 2</fullName>
    </submittedName>
</protein>
<dbReference type="Gene3D" id="1.10.150.60">
    <property type="entry name" value="ARID DNA-binding domain"/>
    <property type="match status" value="1"/>
</dbReference>
<accession>A0ABD0ZHP8</accession>
<dbReference type="SMART" id="SM00501">
    <property type="entry name" value="BRIGHT"/>
    <property type="match status" value="1"/>
</dbReference>
<evidence type="ECO:0000313" key="4">
    <source>
        <dbReference type="Proteomes" id="UP001558713"/>
    </source>
</evidence>
<proteinExistence type="predicted"/>
<dbReference type="CDD" id="cd16100">
    <property type="entry name" value="ARID"/>
    <property type="match status" value="1"/>
</dbReference>
<dbReference type="PANTHER" id="PTHR46410:SF18">
    <property type="entry name" value="AT-RICH INTERACTIVE DOMAIN-CONTAINING PROTEIN 2"/>
    <property type="match status" value="1"/>
</dbReference>
<feature type="domain" description="ARID" evidence="1">
    <location>
        <begin position="27"/>
        <end position="119"/>
    </location>
</feature>
<dbReference type="Pfam" id="PF01388">
    <property type="entry name" value="ARID"/>
    <property type="match status" value="1"/>
</dbReference>
<evidence type="ECO:0000259" key="1">
    <source>
        <dbReference type="PROSITE" id="PS51011"/>
    </source>
</evidence>
<dbReference type="EMBL" id="JBANAX010000728">
    <property type="protein sequence ID" value="KAL1195405.1"/>
    <property type="molecule type" value="Genomic_DNA"/>
</dbReference>
<dbReference type="SUPFAM" id="SSF46774">
    <property type="entry name" value="ARID-like"/>
    <property type="match status" value="1"/>
</dbReference>
<organism evidence="2 4">
    <name type="scientific">Cardamine amara subsp. amara</name>
    <dbReference type="NCBI Taxonomy" id="228776"/>
    <lineage>
        <taxon>Eukaryota</taxon>
        <taxon>Viridiplantae</taxon>
        <taxon>Streptophyta</taxon>
        <taxon>Embryophyta</taxon>
        <taxon>Tracheophyta</taxon>
        <taxon>Spermatophyta</taxon>
        <taxon>Magnoliopsida</taxon>
        <taxon>eudicotyledons</taxon>
        <taxon>Gunneridae</taxon>
        <taxon>Pentapetalae</taxon>
        <taxon>rosids</taxon>
        <taxon>malvids</taxon>
        <taxon>Brassicales</taxon>
        <taxon>Brassicaceae</taxon>
        <taxon>Cardamineae</taxon>
        <taxon>Cardamine</taxon>
    </lineage>
</organism>
<sequence>MAGWSSLNRCSSSFIDIEVKSIDECEERIRRLFDKALLVFLEEEASSSYGRLPVILGDGKKVDLFELFVLVREREGFDSVSKKGLWGLVAEKLGLDRLVSPFLRLIYFKYLNRIEKWAMESSKIVVWENQDCKKKGCYGGMLHELGEGFKGLLENGSCRKRNRDMVVGCESSLDDFHRAMKRSRVSNHHDGERLEVSCVALSDDFAVSTKVQGLDKKKGDLSKMFKWLTLAARSPEDPSIGVIPHHSKWNKYNTGNAHWIQLVRARNALIVQRDYPEFKGNQTLHRSMYPSLYDDDDQKSIARKQPDQTDFEIRPVKEGPKHQAQVDEWTGTSSASDTKWLGTCIWPLKNEEALDETFEDGLVGKGRPDSCSCDSSISNSIECVRFHIAEKRMELKHELGDAFFKWRFDEMGEEVSLRWTQKQEKRFKDMMIADPSDFWKKAARCFKGKKIEQIVSYFFNVFLINKRRYQNRVAPSSIDSDDEGSFGSVGRRFGNDAVTSFDTDIMICSQNRQSDAV</sequence>
<dbReference type="PROSITE" id="PS51011">
    <property type="entry name" value="ARID"/>
    <property type="match status" value="1"/>
</dbReference>